<protein>
    <submittedName>
        <fullName evidence="3">Stage III sporulation protein AG</fullName>
    </submittedName>
</protein>
<dbReference type="Proteomes" id="UP000886804">
    <property type="component" value="Unassembled WGS sequence"/>
</dbReference>
<reference evidence="3" key="1">
    <citation type="journal article" date="2021" name="PeerJ">
        <title>Extensive microbial diversity within the chicken gut microbiome revealed by metagenomics and culture.</title>
        <authorList>
            <person name="Gilroy R."/>
            <person name="Ravi A."/>
            <person name="Getino M."/>
            <person name="Pursley I."/>
            <person name="Horton D.L."/>
            <person name="Alikhan N.F."/>
            <person name="Baker D."/>
            <person name="Gharbi K."/>
            <person name="Hall N."/>
            <person name="Watson M."/>
            <person name="Adriaenssens E.M."/>
            <person name="Foster-Nyarko E."/>
            <person name="Jarju S."/>
            <person name="Secka A."/>
            <person name="Antonio M."/>
            <person name="Oren A."/>
            <person name="Chaudhuri R.R."/>
            <person name="La Ragione R."/>
            <person name="Hildebrand F."/>
            <person name="Pallen M.J."/>
        </authorList>
    </citation>
    <scope>NUCLEOTIDE SEQUENCE</scope>
    <source>
        <strain evidence="3">CHK188-4685</strain>
    </source>
</reference>
<sequence>MLLLLVGAALMLLSFPVDSRSRDRSPAVSGESPESQDKGEENGGPHTAGDAEIEHTSSSQEYEAVLEERIRNLLRNVEGVGEVDVMVVLKSSEEKVFRVDTSTSSSQTQEADSQGGTRTAQNSQVEESTALLGGASGQGSTPLLEKELKPEISGIVISAQGGGSSQVQSEISAAMEALFGLPAHKIKVLKRVD</sequence>
<comment type="caution">
    <text evidence="3">The sequence shown here is derived from an EMBL/GenBank/DDBJ whole genome shotgun (WGS) entry which is preliminary data.</text>
</comment>
<feature type="compositionally biased region" description="Polar residues" evidence="1">
    <location>
        <begin position="100"/>
        <end position="125"/>
    </location>
</feature>
<name>A0A9D2RM28_9FIRM</name>
<feature type="chain" id="PRO_5038515433" evidence="2">
    <location>
        <begin position="20"/>
        <end position="193"/>
    </location>
</feature>
<feature type="signal peptide" evidence="2">
    <location>
        <begin position="1"/>
        <end position="19"/>
    </location>
</feature>
<organism evidence="3 4">
    <name type="scientific">Candidatus Enterocloster faecavium</name>
    <dbReference type="NCBI Taxonomy" id="2838560"/>
    <lineage>
        <taxon>Bacteria</taxon>
        <taxon>Bacillati</taxon>
        <taxon>Bacillota</taxon>
        <taxon>Clostridia</taxon>
        <taxon>Lachnospirales</taxon>
        <taxon>Lachnospiraceae</taxon>
        <taxon>Enterocloster</taxon>
    </lineage>
</organism>
<evidence type="ECO:0000256" key="2">
    <source>
        <dbReference type="SAM" id="SignalP"/>
    </source>
</evidence>
<keyword evidence="2" id="KW-0732">Signal</keyword>
<feature type="region of interest" description="Disordered" evidence="1">
    <location>
        <begin position="98"/>
        <end position="125"/>
    </location>
</feature>
<accession>A0A9D2RM28</accession>
<feature type="region of interest" description="Disordered" evidence="1">
    <location>
        <begin position="19"/>
        <end position="62"/>
    </location>
</feature>
<reference evidence="3" key="2">
    <citation type="submission" date="2021-04" db="EMBL/GenBank/DDBJ databases">
        <authorList>
            <person name="Gilroy R."/>
        </authorList>
    </citation>
    <scope>NUCLEOTIDE SEQUENCE</scope>
    <source>
        <strain evidence="3">CHK188-4685</strain>
    </source>
</reference>
<dbReference type="EMBL" id="DWYS01000074">
    <property type="protein sequence ID" value="HJB07462.1"/>
    <property type="molecule type" value="Genomic_DNA"/>
</dbReference>
<evidence type="ECO:0000313" key="3">
    <source>
        <dbReference type="EMBL" id="HJB07462.1"/>
    </source>
</evidence>
<proteinExistence type="predicted"/>
<dbReference type="AlphaFoldDB" id="A0A9D2RM28"/>
<gene>
    <name evidence="3" type="ORF">H9716_06285</name>
</gene>
<evidence type="ECO:0000313" key="4">
    <source>
        <dbReference type="Proteomes" id="UP000886804"/>
    </source>
</evidence>
<evidence type="ECO:0000256" key="1">
    <source>
        <dbReference type="SAM" id="MobiDB-lite"/>
    </source>
</evidence>